<dbReference type="PANTHER" id="PTHR42776:SF4">
    <property type="entry name" value="ACYLAMINO-ACID-RELEASING ENZYME"/>
    <property type="match status" value="1"/>
</dbReference>
<evidence type="ECO:0000256" key="6">
    <source>
        <dbReference type="SAM" id="MobiDB-lite"/>
    </source>
</evidence>
<evidence type="ECO:0000313" key="8">
    <source>
        <dbReference type="EMBL" id="MEK8050167.1"/>
    </source>
</evidence>
<keyword evidence="1 8" id="KW-0378">Hydrolase</keyword>
<dbReference type="PANTHER" id="PTHR42776">
    <property type="entry name" value="SERINE PEPTIDASE S9 FAMILY MEMBER"/>
    <property type="match status" value="1"/>
</dbReference>
<proteinExistence type="predicted"/>
<dbReference type="InterPro" id="IPR001375">
    <property type="entry name" value="Peptidase_S9_cat"/>
</dbReference>
<dbReference type="Pfam" id="PF00326">
    <property type="entry name" value="Peptidase_S9"/>
    <property type="match status" value="1"/>
</dbReference>
<sequence>MARRTPITVEHLWQMQRLGAPSLSPDGAQAVVTVASFSMEENRAESALWLLSTLGGQPRQLTQCGDKDGQPRFSPDGHTVGFIARREQQGRKDEAAQFYVIPVDGGEARRVGEVATGVDAFRWCPDGRRIVFVSWVWPDLKGGKAQAKAMKDHRERKETGYATGDAMYRHWDHFLPQGRVPHLHVMDIVTGKVRDLFEGTDLELGRAEPGTDCFDISPDGRRVVFAYDPAPDKRQDGRFALAEIEIASGRVATVAQDIAWDLSAPRYSPDGEQLAFIASHQALTHTAPGQLAVCRLGDAFEVLSGAWDHAVQAPLLWEDDGAAVLLGAEERGRRHLWRFNLADRRAECVVRGGWVQGFDKAAGTLVSVADAADHPARAHAHLPGQPARRIERFNDTLMAGLAIGRHEEVRITGAQGDAVQMWLFYPPDFDEKKQYPLMQVIHGGPHTAVGDSFHYRWNNPVFAAAGYVVAVVNYHGSSSFGHAFLDSITHRWGELELQDIEAATTELLQRPYIDAKRVYATGGSYGGYMVAWMNAHVPAGRYAAYVCHAGCFDWVGMFADDAWAWHAKELGGWYWDDMARVQAQSPHAHAASMATPTLVIHGALDYRVPDAQGLAYYNTLKALNVPARLLWFPDENHWILKPRNSRQWYREFFAWLAAHRLPDGNGRTRRAADAPAPPAQAAAAAPPAATRKSRA</sequence>
<evidence type="ECO:0000259" key="7">
    <source>
        <dbReference type="Pfam" id="PF00326"/>
    </source>
</evidence>
<comment type="function">
    <text evidence="5">This enzyme catalyzes the hydrolysis of the N-terminal peptide bond of an N-acetylated peptide to generate an N-acetylated amino acid and a peptide with a free N-terminus. It preferentially cleaves off Ac-Ala, Ac-Met and Ac-Ser. Also, involved in the degradation of oxidized and glycated proteins.</text>
</comment>
<dbReference type="InterPro" id="IPR011042">
    <property type="entry name" value="6-blade_b-propeller_TolB-like"/>
</dbReference>
<keyword evidence="2" id="KW-0007">Acetylation</keyword>
<evidence type="ECO:0000256" key="3">
    <source>
        <dbReference type="ARBA" id="ARBA00032284"/>
    </source>
</evidence>
<dbReference type="Gene3D" id="2.120.10.30">
    <property type="entry name" value="TolB, C-terminal domain"/>
    <property type="match status" value="2"/>
</dbReference>
<dbReference type="PROSITE" id="PS00708">
    <property type="entry name" value="PRO_ENDOPEP_SER"/>
    <property type="match status" value="1"/>
</dbReference>
<evidence type="ECO:0000256" key="5">
    <source>
        <dbReference type="ARBA" id="ARBA00045885"/>
    </source>
</evidence>
<reference evidence="8 9" key="1">
    <citation type="submission" date="2024-04" db="EMBL/GenBank/DDBJ databases">
        <title>Novel species of the genus Ideonella isolated from streams.</title>
        <authorList>
            <person name="Lu H."/>
        </authorList>
    </citation>
    <scope>NUCLEOTIDE SEQUENCE [LARGE SCALE GENOMIC DNA]</scope>
    <source>
        <strain evidence="8 9">DXS22W</strain>
    </source>
</reference>
<dbReference type="Proteomes" id="UP001365405">
    <property type="component" value="Unassembled WGS sequence"/>
</dbReference>
<evidence type="ECO:0000256" key="1">
    <source>
        <dbReference type="ARBA" id="ARBA00022801"/>
    </source>
</evidence>
<gene>
    <name evidence="8" type="ORF">AACH10_07950</name>
</gene>
<evidence type="ECO:0000256" key="4">
    <source>
        <dbReference type="ARBA" id="ARBA00032596"/>
    </source>
</evidence>
<keyword evidence="9" id="KW-1185">Reference proteome</keyword>
<dbReference type="InterPro" id="IPR029058">
    <property type="entry name" value="AB_hydrolase_fold"/>
</dbReference>
<organism evidence="8 9">
    <name type="scientific">Pseudaquabacterium inlustre</name>
    <dbReference type="NCBI Taxonomy" id="2984192"/>
    <lineage>
        <taxon>Bacteria</taxon>
        <taxon>Pseudomonadati</taxon>
        <taxon>Pseudomonadota</taxon>
        <taxon>Betaproteobacteria</taxon>
        <taxon>Burkholderiales</taxon>
        <taxon>Sphaerotilaceae</taxon>
        <taxon>Pseudaquabacterium</taxon>
    </lineage>
</organism>
<dbReference type="EMBL" id="JBBUTH010000003">
    <property type="protein sequence ID" value="MEK8050167.1"/>
    <property type="molecule type" value="Genomic_DNA"/>
</dbReference>
<comment type="caution">
    <text evidence="8">The sequence shown here is derived from an EMBL/GenBank/DDBJ whole genome shotgun (WGS) entry which is preliminary data.</text>
</comment>
<dbReference type="SUPFAM" id="SSF82171">
    <property type="entry name" value="DPP6 N-terminal domain-like"/>
    <property type="match status" value="1"/>
</dbReference>
<dbReference type="SUPFAM" id="SSF53474">
    <property type="entry name" value="alpha/beta-Hydrolases"/>
    <property type="match status" value="1"/>
</dbReference>
<evidence type="ECO:0000256" key="2">
    <source>
        <dbReference type="ARBA" id="ARBA00022990"/>
    </source>
</evidence>
<dbReference type="GO" id="GO:0016787">
    <property type="term" value="F:hydrolase activity"/>
    <property type="evidence" value="ECO:0007669"/>
    <property type="project" value="UniProtKB-KW"/>
</dbReference>
<accession>A0ABU9CI06</accession>
<evidence type="ECO:0000313" key="9">
    <source>
        <dbReference type="Proteomes" id="UP001365405"/>
    </source>
</evidence>
<feature type="domain" description="Peptidase S9 prolyl oligopeptidase catalytic" evidence="7">
    <location>
        <begin position="454"/>
        <end position="659"/>
    </location>
</feature>
<protein>
    <recommendedName>
        <fullName evidence="4">Acyl-peptide hydrolase</fullName>
    </recommendedName>
    <alternativeName>
        <fullName evidence="3">Acylaminoacyl-peptidase</fullName>
    </alternativeName>
</protein>
<dbReference type="InterPro" id="IPR002471">
    <property type="entry name" value="Pept_S9_AS"/>
</dbReference>
<dbReference type="RefSeq" id="WP_341409835.1">
    <property type="nucleotide sequence ID" value="NZ_JBBUTH010000003.1"/>
</dbReference>
<dbReference type="Gene3D" id="3.40.50.1820">
    <property type="entry name" value="alpha/beta hydrolase"/>
    <property type="match status" value="1"/>
</dbReference>
<feature type="region of interest" description="Disordered" evidence="6">
    <location>
        <begin position="666"/>
        <end position="695"/>
    </location>
</feature>
<feature type="compositionally biased region" description="Low complexity" evidence="6">
    <location>
        <begin position="679"/>
        <end position="689"/>
    </location>
</feature>
<name>A0ABU9CI06_9BURK</name>